<accession>A0A0F9BLQ5</accession>
<sequence>MSDDFQKLIKKSTEKEEQNNSSDSSVGNVFKNLRKRVSDVSPPAHPTVGGEVPAKEPPISPPTSSKPKGFKLALPGKTSGVDPTEHKPAPVFSEDAASKEFQSPDQPDNFDENEVTILKEKLEILVENMPNKELVQGALKTILLHLERHPFLYDILKKEDCGLMVRALRTSYGVTVTVKRQKKEKKGRTQKDVKEVMDELSELGDITI</sequence>
<feature type="compositionally biased region" description="Basic and acidic residues" evidence="1">
    <location>
        <begin position="1"/>
        <end position="18"/>
    </location>
</feature>
<evidence type="ECO:0000313" key="2">
    <source>
        <dbReference type="EMBL" id="KKL14777.1"/>
    </source>
</evidence>
<feature type="region of interest" description="Disordered" evidence="1">
    <location>
        <begin position="1"/>
        <end position="91"/>
    </location>
</feature>
<evidence type="ECO:0000256" key="1">
    <source>
        <dbReference type="SAM" id="MobiDB-lite"/>
    </source>
</evidence>
<reference evidence="2" key="1">
    <citation type="journal article" date="2015" name="Nature">
        <title>Complex archaea that bridge the gap between prokaryotes and eukaryotes.</title>
        <authorList>
            <person name="Spang A."/>
            <person name="Saw J.H."/>
            <person name="Jorgensen S.L."/>
            <person name="Zaremba-Niedzwiedzka K."/>
            <person name="Martijn J."/>
            <person name="Lind A.E."/>
            <person name="van Eijk R."/>
            <person name="Schleper C."/>
            <person name="Guy L."/>
            <person name="Ettema T.J."/>
        </authorList>
    </citation>
    <scope>NUCLEOTIDE SEQUENCE</scope>
</reference>
<gene>
    <name evidence="2" type="ORF">LCGC14_2512290</name>
</gene>
<dbReference type="EMBL" id="LAZR01040322">
    <property type="protein sequence ID" value="KKL14777.1"/>
    <property type="molecule type" value="Genomic_DNA"/>
</dbReference>
<name>A0A0F9BLQ5_9ZZZZ</name>
<proteinExistence type="predicted"/>
<dbReference type="AlphaFoldDB" id="A0A0F9BLQ5"/>
<comment type="caution">
    <text evidence="2">The sequence shown here is derived from an EMBL/GenBank/DDBJ whole genome shotgun (WGS) entry which is preliminary data.</text>
</comment>
<organism evidence="2">
    <name type="scientific">marine sediment metagenome</name>
    <dbReference type="NCBI Taxonomy" id="412755"/>
    <lineage>
        <taxon>unclassified sequences</taxon>
        <taxon>metagenomes</taxon>
        <taxon>ecological metagenomes</taxon>
    </lineage>
</organism>
<protein>
    <submittedName>
        <fullName evidence="2">Uncharacterized protein</fullName>
    </submittedName>
</protein>